<gene>
    <name evidence="15" type="ORF">UFOPK3772_03048</name>
</gene>
<feature type="domain" description="NarG-like" evidence="14">
    <location>
        <begin position="6"/>
        <end position="226"/>
    </location>
</feature>
<dbReference type="InterPro" id="IPR003816">
    <property type="entry name" value="Nitrate_red_gam"/>
</dbReference>
<comment type="subcellular location">
    <subcellularLocation>
        <location evidence="1">Cell membrane</location>
        <topology evidence="1">Multi-pass membrane protein</topology>
    </subcellularLocation>
</comment>
<dbReference type="AlphaFoldDB" id="A0A6J7LI35"/>
<dbReference type="GO" id="GO:0005886">
    <property type="term" value="C:plasma membrane"/>
    <property type="evidence" value="ECO:0007669"/>
    <property type="project" value="UniProtKB-SubCell"/>
</dbReference>
<keyword evidence="3" id="KW-1003">Cell membrane</keyword>
<dbReference type="FunFam" id="1.20.950.20:FF:000001">
    <property type="entry name" value="Respiratory nitrate reductase subunit gamma"/>
    <property type="match status" value="1"/>
</dbReference>
<dbReference type="SUPFAM" id="SSF103501">
    <property type="entry name" value="Respiratory nitrate reductase 1 gamma chain"/>
    <property type="match status" value="1"/>
</dbReference>
<proteinExistence type="predicted"/>
<evidence type="ECO:0000256" key="7">
    <source>
        <dbReference type="ARBA" id="ARBA00022982"/>
    </source>
</evidence>
<feature type="transmembrane region" description="Helical" evidence="13">
    <location>
        <begin position="131"/>
        <end position="152"/>
    </location>
</feature>
<dbReference type="GO" id="GO:0020037">
    <property type="term" value="F:heme binding"/>
    <property type="evidence" value="ECO:0007669"/>
    <property type="project" value="TreeGrafter"/>
</dbReference>
<evidence type="ECO:0000256" key="10">
    <source>
        <dbReference type="ARBA" id="ARBA00023004"/>
    </source>
</evidence>
<protein>
    <submittedName>
        <fullName evidence="15">Unannotated protein</fullName>
    </submittedName>
</protein>
<dbReference type="GO" id="GO:0009325">
    <property type="term" value="C:nitrate reductase complex"/>
    <property type="evidence" value="ECO:0007669"/>
    <property type="project" value="InterPro"/>
</dbReference>
<keyword evidence="5 13" id="KW-0812">Transmembrane</keyword>
<dbReference type="GO" id="GO:0042128">
    <property type="term" value="P:nitrate assimilation"/>
    <property type="evidence" value="ECO:0007669"/>
    <property type="project" value="UniProtKB-KW"/>
</dbReference>
<dbReference type="GO" id="GO:0046872">
    <property type="term" value="F:metal ion binding"/>
    <property type="evidence" value="ECO:0007669"/>
    <property type="project" value="UniProtKB-KW"/>
</dbReference>
<dbReference type="PANTHER" id="PTHR30598">
    <property type="entry name" value="NITRATE REDUCTASE PRIVATE CHAPERONE, REDOX ENZYME MATURATION PROTEIN REMP FAMILY"/>
    <property type="match status" value="1"/>
</dbReference>
<dbReference type="GO" id="GO:0008940">
    <property type="term" value="F:nitrate reductase activity"/>
    <property type="evidence" value="ECO:0007669"/>
    <property type="project" value="InterPro"/>
</dbReference>
<feature type="transmembrane region" description="Helical" evidence="13">
    <location>
        <begin position="47"/>
        <end position="67"/>
    </location>
</feature>
<evidence type="ECO:0000256" key="5">
    <source>
        <dbReference type="ARBA" id="ARBA00022692"/>
    </source>
</evidence>
<keyword evidence="7" id="KW-0249">Electron transport</keyword>
<evidence type="ECO:0000256" key="9">
    <source>
        <dbReference type="ARBA" id="ARBA00023002"/>
    </source>
</evidence>
<keyword evidence="6" id="KW-0479">Metal-binding</keyword>
<evidence type="ECO:0000256" key="6">
    <source>
        <dbReference type="ARBA" id="ARBA00022723"/>
    </source>
</evidence>
<dbReference type="Pfam" id="PF02665">
    <property type="entry name" value="Nitrate_red_gam"/>
    <property type="match status" value="1"/>
</dbReference>
<sequence>MSAQDILLWVALPYLTIAVFITGTFWRYRYDKFGWTTRSSQLHERKLIRIASPLFHLGILAVVGGHVMGLLIPEGWTSAAGLSEDAYHVMAVGLGAVAGACTLAGVSLLIYRRRTNGPVFNATTKNDKTMYVFLVAAICLGLVTTIIGSGVIGDGYNYRETVSPWFRSIFLLDPKPELMAESLPSFKVHAVAGMLLFIIWPFTRLVHAFSAPVLYLFRPYVVYRERGPHDPGSRAPRRGWEKVGS</sequence>
<accession>A0A6J7LI35</accession>
<feature type="transmembrane region" description="Helical" evidence="13">
    <location>
        <begin position="188"/>
        <end position="217"/>
    </location>
</feature>
<keyword evidence="10" id="KW-0408">Iron</keyword>
<evidence type="ECO:0000313" key="15">
    <source>
        <dbReference type="EMBL" id="CAB4967938.1"/>
    </source>
</evidence>
<evidence type="ECO:0000256" key="8">
    <source>
        <dbReference type="ARBA" id="ARBA00022989"/>
    </source>
</evidence>
<evidence type="ECO:0000256" key="2">
    <source>
        <dbReference type="ARBA" id="ARBA00022448"/>
    </source>
</evidence>
<dbReference type="InterPro" id="IPR036197">
    <property type="entry name" value="NarG-like_sf"/>
</dbReference>
<dbReference type="EMBL" id="CAFBNE010000151">
    <property type="protein sequence ID" value="CAB4967938.1"/>
    <property type="molecule type" value="Genomic_DNA"/>
</dbReference>
<dbReference type="InterPro" id="IPR023234">
    <property type="entry name" value="NarG-like_domain"/>
</dbReference>
<evidence type="ECO:0000256" key="4">
    <source>
        <dbReference type="ARBA" id="ARBA00022617"/>
    </source>
</evidence>
<evidence type="ECO:0000259" key="14">
    <source>
        <dbReference type="Pfam" id="PF02665"/>
    </source>
</evidence>
<keyword evidence="4" id="KW-0349">Heme</keyword>
<evidence type="ECO:0000256" key="11">
    <source>
        <dbReference type="ARBA" id="ARBA00023063"/>
    </source>
</evidence>
<evidence type="ECO:0000256" key="13">
    <source>
        <dbReference type="SAM" id="Phobius"/>
    </source>
</evidence>
<feature type="transmembrane region" description="Helical" evidence="13">
    <location>
        <begin position="6"/>
        <end position="26"/>
    </location>
</feature>
<reference evidence="15" key="1">
    <citation type="submission" date="2020-05" db="EMBL/GenBank/DDBJ databases">
        <authorList>
            <person name="Chiriac C."/>
            <person name="Salcher M."/>
            <person name="Ghai R."/>
            <person name="Kavagutti S V."/>
        </authorList>
    </citation>
    <scope>NUCLEOTIDE SEQUENCE</scope>
</reference>
<dbReference type="NCBIfam" id="TIGR00351">
    <property type="entry name" value="narI"/>
    <property type="match status" value="1"/>
</dbReference>
<organism evidence="15">
    <name type="scientific">freshwater metagenome</name>
    <dbReference type="NCBI Taxonomy" id="449393"/>
    <lineage>
        <taxon>unclassified sequences</taxon>
        <taxon>metagenomes</taxon>
        <taxon>ecological metagenomes</taxon>
    </lineage>
</organism>
<name>A0A6J7LI35_9ZZZZ</name>
<dbReference type="InterPro" id="IPR051936">
    <property type="entry name" value="Heme-iron_electron_transfer"/>
</dbReference>
<keyword evidence="9" id="KW-0560">Oxidoreductase</keyword>
<keyword evidence="2" id="KW-0813">Transport</keyword>
<dbReference type="Gene3D" id="1.20.950.20">
    <property type="entry name" value="Transmembrane di-heme cytochromes, Chain C"/>
    <property type="match status" value="1"/>
</dbReference>
<dbReference type="GO" id="GO:0019645">
    <property type="term" value="P:anaerobic electron transport chain"/>
    <property type="evidence" value="ECO:0007669"/>
    <property type="project" value="TreeGrafter"/>
</dbReference>
<keyword evidence="11" id="KW-0534">Nitrate assimilation</keyword>
<dbReference type="GO" id="GO:0009055">
    <property type="term" value="F:electron transfer activity"/>
    <property type="evidence" value="ECO:0007669"/>
    <property type="project" value="TreeGrafter"/>
</dbReference>
<evidence type="ECO:0000256" key="3">
    <source>
        <dbReference type="ARBA" id="ARBA00022475"/>
    </source>
</evidence>
<dbReference type="PANTHER" id="PTHR30598:SF3">
    <property type="entry name" value="RESPIRATORY NITRATE REDUCTASE 1 GAMMA CHAIN"/>
    <property type="match status" value="1"/>
</dbReference>
<evidence type="ECO:0000256" key="1">
    <source>
        <dbReference type="ARBA" id="ARBA00004651"/>
    </source>
</evidence>
<evidence type="ECO:0000256" key="12">
    <source>
        <dbReference type="ARBA" id="ARBA00023136"/>
    </source>
</evidence>
<feature type="transmembrane region" description="Helical" evidence="13">
    <location>
        <begin position="87"/>
        <end position="111"/>
    </location>
</feature>
<keyword evidence="8 13" id="KW-1133">Transmembrane helix</keyword>
<keyword evidence="12 13" id="KW-0472">Membrane</keyword>